<feature type="signal peptide" evidence="5">
    <location>
        <begin position="1"/>
        <end position="22"/>
    </location>
</feature>
<feature type="chain" id="PRO_5047174081" evidence="5">
    <location>
        <begin position="23"/>
        <end position="616"/>
    </location>
</feature>
<evidence type="ECO:0000313" key="7">
    <source>
        <dbReference type="EMBL" id="MCC8429485.1"/>
    </source>
</evidence>
<dbReference type="RefSeq" id="WP_230550687.1">
    <property type="nucleotide sequence ID" value="NZ_JAJISD010000004.1"/>
</dbReference>
<evidence type="ECO:0000256" key="5">
    <source>
        <dbReference type="SAM" id="SignalP"/>
    </source>
</evidence>
<comment type="caution">
    <text evidence="7">The sequence shown here is derived from an EMBL/GenBank/DDBJ whole genome shotgun (WGS) entry which is preliminary data.</text>
</comment>
<feature type="domain" description="Transglycosylase SLT" evidence="6">
    <location>
        <begin position="454"/>
        <end position="555"/>
    </location>
</feature>
<dbReference type="Gene3D" id="1.25.20.10">
    <property type="entry name" value="Bacterial muramidases"/>
    <property type="match status" value="2"/>
</dbReference>
<protein>
    <submittedName>
        <fullName evidence="7">Transglycosylase SLT domain-containing protein</fullName>
    </submittedName>
</protein>
<dbReference type="InterPro" id="IPR008939">
    <property type="entry name" value="Lytic_TGlycosylase_superhlx_U"/>
</dbReference>
<organism evidence="7 8">
    <name type="scientific">Reyranella aquatilis</name>
    <dbReference type="NCBI Taxonomy" id="2035356"/>
    <lineage>
        <taxon>Bacteria</taxon>
        <taxon>Pseudomonadati</taxon>
        <taxon>Pseudomonadota</taxon>
        <taxon>Alphaproteobacteria</taxon>
        <taxon>Hyphomicrobiales</taxon>
        <taxon>Reyranellaceae</taxon>
        <taxon>Reyranella</taxon>
    </lineage>
</organism>
<evidence type="ECO:0000256" key="3">
    <source>
        <dbReference type="ARBA" id="ARBA00022729"/>
    </source>
</evidence>
<dbReference type="CDD" id="cd13401">
    <property type="entry name" value="Slt70-like"/>
    <property type="match status" value="1"/>
</dbReference>
<dbReference type="PANTHER" id="PTHR37423">
    <property type="entry name" value="SOLUBLE LYTIC MUREIN TRANSGLYCOSYLASE-RELATED"/>
    <property type="match status" value="1"/>
</dbReference>
<sequence length="616" mass="67195">MRTTLSAVLIGAAALMAAQASAQTAKKPVQTQATNPATTKAAVTRPAARPAARPAPRAAVYVPPPPVVELDENAVVAGLPTVLDNETRDRYRRIFQAQQSGNWAQADEDIRQLQDKTLMGYVGAQRLLSPNNQARYDQLAAWLQEYNDHPDAPAIYRLALARRTPGGPELTPATFVGSTPGSPNFAAARTVNGADAGRAAELRSRLQSMADDGGFNAAFVLLDRKSSTEILGPQEVELWRGRLRTRQLEADPQRGVQIPVEASMPPDANWNAAMTAFTRGNMAEAARRFELVADASPDRASSWTLAAGSFWAARANLLAGNPQKYAPYLKRAALHGRTFYGLVAQKALGMQIQPDFEVPALDRKRTDMLRDDRAARRALALLQLGATTAAERELFAASIDADPRYVEAVMALAQKAQLPALSVRVGNANWDQRHNIKGYDGGMYPVPPWQPSSGQSVDRALVYAFMRQESAFNPKARSVVGAMGLMQLMPATARAVSARYAPETAGANPWDPSVNMSLGQAYISMLLNETDGNLVRTTAGYNGGPGNVMRWDNSLNASQDPLLYIQLIPLHETRDFVQRVLTNYWIYQLRLGQPTPSLDQIASHDWPRYIAQDGTR</sequence>
<dbReference type="InterPro" id="IPR008258">
    <property type="entry name" value="Transglycosylase_SLT_dom_1"/>
</dbReference>
<dbReference type="EMBL" id="JAJISD010000004">
    <property type="protein sequence ID" value="MCC8429485.1"/>
    <property type="molecule type" value="Genomic_DNA"/>
</dbReference>
<name>A0ABS8KTU2_9HYPH</name>
<dbReference type="Proteomes" id="UP001198862">
    <property type="component" value="Unassembled WGS sequence"/>
</dbReference>
<gene>
    <name evidence="7" type="ORF">LJ725_10940</name>
</gene>
<evidence type="ECO:0000256" key="2">
    <source>
        <dbReference type="ARBA" id="ARBA00009387"/>
    </source>
</evidence>
<feature type="region of interest" description="Disordered" evidence="4">
    <location>
        <begin position="25"/>
        <end position="57"/>
    </location>
</feature>
<dbReference type="Pfam" id="PF01464">
    <property type="entry name" value="SLT"/>
    <property type="match status" value="1"/>
</dbReference>
<dbReference type="PANTHER" id="PTHR37423:SF5">
    <property type="entry name" value="SOLUBLE LYTIC MUREIN TRANSGLYCOSYLASE"/>
    <property type="match status" value="1"/>
</dbReference>
<keyword evidence="3 5" id="KW-0732">Signal</keyword>
<proteinExistence type="inferred from homology"/>
<dbReference type="Gene3D" id="1.10.530.10">
    <property type="match status" value="1"/>
</dbReference>
<dbReference type="SUPFAM" id="SSF48435">
    <property type="entry name" value="Bacterial muramidases"/>
    <property type="match status" value="1"/>
</dbReference>
<accession>A0ABS8KTU2</accession>
<evidence type="ECO:0000259" key="6">
    <source>
        <dbReference type="Pfam" id="PF01464"/>
    </source>
</evidence>
<feature type="compositionally biased region" description="Low complexity" evidence="4">
    <location>
        <begin position="36"/>
        <end position="57"/>
    </location>
</feature>
<dbReference type="InterPro" id="IPR023346">
    <property type="entry name" value="Lysozyme-like_dom_sf"/>
</dbReference>
<reference evidence="7 8" key="1">
    <citation type="submission" date="2021-11" db="EMBL/GenBank/DDBJ databases">
        <authorList>
            <person name="Lee D.-H."/>
            <person name="Kim S.-B."/>
        </authorList>
    </citation>
    <scope>NUCLEOTIDE SEQUENCE [LARGE SCALE GENOMIC DNA]</scope>
    <source>
        <strain evidence="7 8">KCTC 52223</strain>
    </source>
</reference>
<keyword evidence="8" id="KW-1185">Reference proteome</keyword>
<dbReference type="SUPFAM" id="SSF53955">
    <property type="entry name" value="Lysozyme-like"/>
    <property type="match status" value="1"/>
</dbReference>
<comment type="similarity">
    <text evidence="2">Belongs to the virb1 family.</text>
</comment>
<evidence type="ECO:0000313" key="8">
    <source>
        <dbReference type="Proteomes" id="UP001198862"/>
    </source>
</evidence>
<evidence type="ECO:0000256" key="1">
    <source>
        <dbReference type="ARBA" id="ARBA00007734"/>
    </source>
</evidence>
<comment type="similarity">
    <text evidence="1">Belongs to the transglycosylase Slt family.</text>
</comment>
<evidence type="ECO:0000256" key="4">
    <source>
        <dbReference type="SAM" id="MobiDB-lite"/>
    </source>
</evidence>